<evidence type="ECO:0000313" key="3">
    <source>
        <dbReference type="Proteomes" id="UP000322899"/>
    </source>
</evidence>
<sequence>MSDQAGRLRKNRETTGSAALLRRARAASGDASVSEGRRQEGRSAVKEAHGMGRLSLRGVRRACVAEAVSERLAPWLSSARIPCSRRATGA</sequence>
<dbReference type="EMBL" id="VLTO01000001">
    <property type="protein sequence ID" value="KAA0178164.1"/>
    <property type="molecule type" value="Genomic_DNA"/>
</dbReference>
<feature type="compositionally biased region" description="Basic and acidic residues" evidence="1">
    <location>
        <begin position="35"/>
        <end position="49"/>
    </location>
</feature>
<name>A0A5A8ELF1_CAFRO</name>
<evidence type="ECO:0000313" key="2">
    <source>
        <dbReference type="EMBL" id="KAA0178164.1"/>
    </source>
</evidence>
<feature type="region of interest" description="Disordered" evidence="1">
    <location>
        <begin position="1"/>
        <end position="49"/>
    </location>
</feature>
<evidence type="ECO:0000256" key="1">
    <source>
        <dbReference type="SAM" id="MobiDB-lite"/>
    </source>
</evidence>
<accession>A0A5A8ELF1</accession>
<dbReference type="Proteomes" id="UP000322899">
    <property type="component" value="Unassembled WGS sequence"/>
</dbReference>
<protein>
    <submittedName>
        <fullName evidence="2">Uncharacterized protein</fullName>
    </submittedName>
</protein>
<reference evidence="2 3" key="1">
    <citation type="submission" date="2019-07" db="EMBL/GenBank/DDBJ databases">
        <title>Genomes of Cafeteria roenbergensis.</title>
        <authorList>
            <person name="Fischer M.G."/>
            <person name="Hackl T."/>
            <person name="Roman M."/>
        </authorList>
    </citation>
    <scope>NUCLEOTIDE SEQUENCE [LARGE SCALE GENOMIC DNA]</scope>
    <source>
        <strain evidence="2 3">E4-10P</strain>
    </source>
</reference>
<gene>
    <name evidence="2" type="ORF">FNF27_00021</name>
</gene>
<comment type="caution">
    <text evidence="2">The sequence shown here is derived from an EMBL/GenBank/DDBJ whole genome shotgun (WGS) entry which is preliminary data.</text>
</comment>
<proteinExistence type="predicted"/>
<dbReference type="AlphaFoldDB" id="A0A5A8ELF1"/>
<organism evidence="2 3">
    <name type="scientific">Cafeteria roenbergensis</name>
    <name type="common">Marine flagellate</name>
    <dbReference type="NCBI Taxonomy" id="33653"/>
    <lineage>
        <taxon>Eukaryota</taxon>
        <taxon>Sar</taxon>
        <taxon>Stramenopiles</taxon>
        <taxon>Bigyra</taxon>
        <taxon>Opalozoa</taxon>
        <taxon>Bicosoecida</taxon>
        <taxon>Cafeteriaceae</taxon>
        <taxon>Cafeteria</taxon>
    </lineage>
</organism>